<dbReference type="Pfam" id="PF00158">
    <property type="entry name" value="Sigma54_activat"/>
    <property type="match status" value="1"/>
</dbReference>
<dbReference type="GO" id="GO:0000160">
    <property type="term" value="P:phosphorelay signal transduction system"/>
    <property type="evidence" value="ECO:0007669"/>
    <property type="project" value="InterPro"/>
</dbReference>
<dbReference type="Pfam" id="PF00072">
    <property type="entry name" value="Response_reg"/>
    <property type="match status" value="1"/>
</dbReference>
<sequence>MNDSQTSSAGPKGKILVIDDELDIREGLHDLLTLEGGYIVELAHNGGEGLQKLEGASYDLVLLDLMMPDMSGMDVLQQVRTRDRETPIFMITAYGSVEAAVDALKLGANDYFSKPWDNEKLLIEIDRMIARRLLEYENTHLKRALKQRYSFPNIIGKSERMVRLLDLVGQVASSRSTILITGETGTGKELVAKAIHANSPRADQMFVAVNSGSLPPELLESTLFGHVRGAFTSAIQTKKGYFEVADRGTIFFDEIGTLGPETQIKLLRVIQEKEFTPLGSTDPIRVDVRIVAATNADLAQLVKEGKFREDLYYRLNVINIALPALRDRKEDIPLLAGHFFTYYCRENDKFLDPTGKSILHFQPEALQVLMEHSWPGNVRELENVVERAVVLASEPSVPVDVLPDALLQANGIRLNRAEGSPLPADASLFEIVNEFERRTIIDRLEKCSWSQTEAAESLHVPLSTLNQKIKRLDIKIRKKSEG</sequence>
<evidence type="ECO:0000313" key="8">
    <source>
        <dbReference type="EMBL" id="ABJ82635.1"/>
    </source>
</evidence>
<dbReference type="STRING" id="234267.Acid_1645"/>
<gene>
    <name evidence="8" type="ordered locus">Acid_1645</name>
</gene>
<dbReference type="PROSITE" id="PS00688">
    <property type="entry name" value="SIGMA54_INTERACT_3"/>
    <property type="match status" value="1"/>
</dbReference>
<dbReference type="PROSITE" id="PS00675">
    <property type="entry name" value="SIGMA54_INTERACT_1"/>
    <property type="match status" value="1"/>
</dbReference>
<evidence type="ECO:0000256" key="5">
    <source>
        <dbReference type="PROSITE-ProRule" id="PRU00169"/>
    </source>
</evidence>
<name>Q028C2_SOLUE</name>
<dbReference type="InterPro" id="IPR027417">
    <property type="entry name" value="P-loop_NTPase"/>
</dbReference>
<dbReference type="CDD" id="cd17574">
    <property type="entry name" value="REC_OmpR"/>
    <property type="match status" value="1"/>
</dbReference>
<dbReference type="InParanoid" id="Q028C2"/>
<dbReference type="HOGENOM" id="CLU_000445_0_6_0"/>
<dbReference type="CDD" id="cd00009">
    <property type="entry name" value="AAA"/>
    <property type="match status" value="1"/>
</dbReference>
<feature type="modified residue" description="4-aspartylphosphate" evidence="5">
    <location>
        <position position="64"/>
    </location>
</feature>
<dbReference type="SMART" id="SM00448">
    <property type="entry name" value="REC"/>
    <property type="match status" value="1"/>
</dbReference>
<protein>
    <submittedName>
        <fullName evidence="8">Two component, sigma54 specific, transcriptional regulator, Fis family</fullName>
    </submittedName>
</protein>
<evidence type="ECO:0000256" key="3">
    <source>
        <dbReference type="ARBA" id="ARBA00023015"/>
    </source>
</evidence>
<dbReference type="AlphaFoldDB" id="Q028C2"/>
<evidence type="ECO:0000256" key="2">
    <source>
        <dbReference type="ARBA" id="ARBA00022840"/>
    </source>
</evidence>
<evidence type="ECO:0000259" key="6">
    <source>
        <dbReference type="PROSITE" id="PS50045"/>
    </source>
</evidence>
<keyword evidence="5" id="KW-0597">Phosphoprotein</keyword>
<dbReference type="eggNOG" id="COG2204">
    <property type="taxonomic scope" value="Bacteria"/>
</dbReference>
<evidence type="ECO:0000259" key="7">
    <source>
        <dbReference type="PROSITE" id="PS50110"/>
    </source>
</evidence>
<dbReference type="InterPro" id="IPR025662">
    <property type="entry name" value="Sigma_54_int_dom_ATP-bd_1"/>
</dbReference>
<dbReference type="SMART" id="SM00382">
    <property type="entry name" value="AAA"/>
    <property type="match status" value="1"/>
</dbReference>
<dbReference type="SUPFAM" id="SSF52540">
    <property type="entry name" value="P-loop containing nucleoside triphosphate hydrolases"/>
    <property type="match status" value="1"/>
</dbReference>
<dbReference type="InterPro" id="IPR002197">
    <property type="entry name" value="HTH_Fis"/>
</dbReference>
<dbReference type="Gene3D" id="1.10.10.60">
    <property type="entry name" value="Homeodomain-like"/>
    <property type="match status" value="1"/>
</dbReference>
<dbReference type="InterPro" id="IPR009057">
    <property type="entry name" value="Homeodomain-like_sf"/>
</dbReference>
<evidence type="ECO:0000256" key="4">
    <source>
        <dbReference type="ARBA" id="ARBA00023163"/>
    </source>
</evidence>
<dbReference type="FunFam" id="3.40.50.300:FF:000006">
    <property type="entry name" value="DNA-binding transcriptional regulator NtrC"/>
    <property type="match status" value="1"/>
</dbReference>
<dbReference type="Pfam" id="PF25601">
    <property type="entry name" value="AAA_lid_14"/>
    <property type="match status" value="1"/>
</dbReference>
<dbReference type="GO" id="GO:0006355">
    <property type="term" value="P:regulation of DNA-templated transcription"/>
    <property type="evidence" value="ECO:0007669"/>
    <property type="project" value="InterPro"/>
</dbReference>
<dbReference type="InterPro" id="IPR003593">
    <property type="entry name" value="AAA+_ATPase"/>
</dbReference>
<evidence type="ECO:0000256" key="1">
    <source>
        <dbReference type="ARBA" id="ARBA00022741"/>
    </source>
</evidence>
<keyword evidence="1" id="KW-0547">Nucleotide-binding</keyword>
<dbReference type="InterPro" id="IPR058031">
    <property type="entry name" value="AAA_lid_NorR"/>
</dbReference>
<dbReference type="Gene3D" id="3.40.50.300">
    <property type="entry name" value="P-loop containing nucleotide triphosphate hydrolases"/>
    <property type="match status" value="1"/>
</dbReference>
<dbReference type="PANTHER" id="PTHR32071">
    <property type="entry name" value="TRANSCRIPTIONAL REGULATORY PROTEIN"/>
    <property type="match status" value="1"/>
</dbReference>
<dbReference type="InterPro" id="IPR001789">
    <property type="entry name" value="Sig_transdc_resp-reg_receiver"/>
</dbReference>
<dbReference type="OrthoDB" id="9803970at2"/>
<keyword evidence="4" id="KW-0804">Transcription</keyword>
<dbReference type="GO" id="GO:0005524">
    <property type="term" value="F:ATP binding"/>
    <property type="evidence" value="ECO:0007669"/>
    <property type="project" value="UniProtKB-KW"/>
</dbReference>
<dbReference type="KEGG" id="sus:Acid_1645"/>
<feature type="domain" description="Sigma-54 factor interaction" evidence="6">
    <location>
        <begin position="154"/>
        <end position="390"/>
    </location>
</feature>
<dbReference type="PROSITE" id="PS50045">
    <property type="entry name" value="SIGMA54_INTERACT_4"/>
    <property type="match status" value="1"/>
</dbReference>
<dbReference type="GO" id="GO:0043565">
    <property type="term" value="F:sequence-specific DNA binding"/>
    <property type="evidence" value="ECO:0007669"/>
    <property type="project" value="InterPro"/>
</dbReference>
<dbReference type="SUPFAM" id="SSF52172">
    <property type="entry name" value="CheY-like"/>
    <property type="match status" value="1"/>
</dbReference>
<dbReference type="Gene3D" id="1.10.8.60">
    <property type="match status" value="1"/>
</dbReference>
<organism evidence="8">
    <name type="scientific">Solibacter usitatus (strain Ellin6076)</name>
    <dbReference type="NCBI Taxonomy" id="234267"/>
    <lineage>
        <taxon>Bacteria</taxon>
        <taxon>Pseudomonadati</taxon>
        <taxon>Acidobacteriota</taxon>
        <taxon>Terriglobia</taxon>
        <taxon>Bryobacterales</taxon>
        <taxon>Solibacteraceae</taxon>
        <taxon>Candidatus Solibacter</taxon>
    </lineage>
</organism>
<feature type="domain" description="Response regulatory" evidence="7">
    <location>
        <begin position="14"/>
        <end position="129"/>
    </location>
</feature>
<dbReference type="PROSITE" id="PS50110">
    <property type="entry name" value="RESPONSE_REGULATORY"/>
    <property type="match status" value="1"/>
</dbReference>
<dbReference type="SUPFAM" id="SSF46689">
    <property type="entry name" value="Homeodomain-like"/>
    <property type="match status" value="1"/>
</dbReference>
<dbReference type="Gene3D" id="3.40.50.2300">
    <property type="match status" value="1"/>
</dbReference>
<dbReference type="InterPro" id="IPR002078">
    <property type="entry name" value="Sigma_54_int"/>
</dbReference>
<keyword evidence="3" id="KW-0805">Transcription regulation</keyword>
<dbReference type="EMBL" id="CP000473">
    <property type="protein sequence ID" value="ABJ82635.1"/>
    <property type="molecule type" value="Genomic_DNA"/>
</dbReference>
<dbReference type="Pfam" id="PF02954">
    <property type="entry name" value="HTH_8"/>
    <property type="match status" value="1"/>
</dbReference>
<dbReference type="InterPro" id="IPR011006">
    <property type="entry name" value="CheY-like_superfamily"/>
</dbReference>
<reference evidence="8" key="1">
    <citation type="submission" date="2006-10" db="EMBL/GenBank/DDBJ databases">
        <title>Complete sequence of Solibacter usitatus Ellin6076.</title>
        <authorList>
            <consortium name="US DOE Joint Genome Institute"/>
            <person name="Copeland A."/>
            <person name="Lucas S."/>
            <person name="Lapidus A."/>
            <person name="Barry K."/>
            <person name="Detter J.C."/>
            <person name="Glavina del Rio T."/>
            <person name="Hammon N."/>
            <person name="Israni S."/>
            <person name="Dalin E."/>
            <person name="Tice H."/>
            <person name="Pitluck S."/>
            <person name="Thompson L.S."/>
            <person name="Brettin T."/>
            <person name="Bruce D."/>
            <person name="Han C."/>
            <person name="Tapia R."/>
            <person name="Gilna P."/>
            <person name="Schmutz J."/>
            <person name="Larimer F."/>
            <person name="Land M."/>
            <person name="Hauser L."/>
            <person name="Kyrpides N."/>
            <person name="Mikhailova N."/>
            <person name="Janssen P.H."/>
            <person name="Kuske C.R."/>
            <person name="Richardson P."/>
        </authorList>
    </citation>
    <scope>NUCLEOTIDE SEQUENCE</scope>
    <source>
        <strain evidence="8">Ellin6076</strain>
    </source>
</reference>
<keyword evidence="2" id="KW-0067">ATP-binding</keyword>
<proteinExistence type="predicted"/>
<dbReference type="InterPro" id="IPR025944">
    <property type="entry name" value="Sigma_54_int_dom_CS"/>
</dbReference>
<accession>Q028C2</accession>